<keyword evidence="4 7" id="KW-0812">Transmembrane</keyword>
<evidence type="ECO:0000313" key="9">
    <source>
        <dbReference type="EMBL" id="TMR24075.1"/>
    </source>
</evidence>
<feature type="transmembrane region" description="Helical" evidence="7">
    <location>
        <begin position="142"/>
        <end position="161"/>
    </location>
</feature>
<feature type="transmembrane region" description="Helical" evidence="7">
    <location>
        <begin position="112"/>
        <end position="136"/>
    </location>
</feature>
<accession>A0A5S4FTI6</accession>
<keyword evidence="5 7" id="KW-1133">Transmembrane helix</keyword>
<dbReference type="PROSITE" id="PS50928">
    <property type="entry name" value="ABC_TM1"/>
    <property type="match status" value="1"/>
</dbReference>
<evidence type="ECO:0000256" key="2">
    <source>
        <dbReference type="ARBA" id="ARBA00022448"/>
    </source>
</evidence>
<organism evidence="9 10">
    <name type="scientific">Nonomuraea turkmeniaca</name>
    <dbReference type="NCBI Taxonomy" id="103838"/>
    <lineage>
        <taxon>Bacteria</taxon>
        <taxon>Bacillati</taxon>
        <taxon>Actinomycetota</taxon>
        <taxon>Actinomycetes</taxon>
        <taxon>Streptosporangiales</taxon>
        <taxon>Streptosporangiaceae</taxon>
        <taxon>Nonomuraea</taxon>
    </lineage>
</organism>
<sequence length="281" mass="31272">MSRDSFERILFRCLKPLVILALFVVTAFPFFYMVMLSVRDIQELILEPGSLWPTSFTLDTYVNVLTRQGFVTFMRNSAIIAVASVAFTLLISIPGAYAVARLRFFGRRQVHFLFLAVYLFPAIVLAIPLFVLFTMLGLRGSLIGLILVYIAQTVPVTVYMLRNYFETVPQSVEEAAAIDGCTRLSTIWRVVLPLSKPALMATGLYAFMIAWNEFLFALLFLVDRRDSWTVSLGLSQLAGSIEIPTTVLMAGSVVLTLPIVIVFFASERLLTEGLTAGAEKG</sequence>
<dbReference type="SUPFAM" id="SSF161098">
    <property type="entry name" value="MetI-like"/>
    <property type="match status" value="1"/>
</dbReference>
<dbReference type="AlphaFoldDB" id="A0A5S4FTI6"/>
<evidence type="ECO:0000256" key="1">
    <source>
        <dbReference type="ARBA" id="ARBA00004651"/>
    </source>
</evidence>
<keyword evidence="10" id="KW-1185">Reference proteome</keyword>
<name>A0A5S4FTI6_9ACTN</name>
<evidence type="ECO:0000256" key="5">
    <source>
        <dbReference type="ARBA" id="ARBA00022989"/>
    </source>
</evidence>
<dbReference type="GO" id="GO:0005886">
    <property type="term" value="C:plasma membrane"/>
    <property type="evidence" value="ECO:0007669"/>
    <property type="project" value="UniProtKB-SubCell"/>
</dbReference>
<evidence type="ECO:0000256" key="7">
    <source>
        <dbReference type="RuleBase" id="RU363032"/>
    </source>
</evidence>
<reference evidence="9 10" key="1">
    <citation type="submission" date="2019-05" db="EMBL/GenBank/DDBJ databases">
        <title>Draft genome sequence of Nonomuraea turkmeniaca DSM 43926.</title>
        <authorList>
            <person name="Saricaoglu S."/>
            <person name="Isik K."/>
        </authorList>
    </citation>
    <scope>NUCLEOTIDE SEQUENCE [LARGE SCALE GENOMIC DNA]</scope>
    <source>
        <strain evidence="9 10">DSM 43926</strain>
    </source>
</reference>
<dbReference type="InterPro" id="IPR050901">
    <property type="entry name" value="BP-dep_ABC_trans_perm"/>
</dbReference>
<feature type="transmembrane region" description="Helical" evidence="7">
    <location>
        <begin position="78"/>
        <end position="100"/>
    </location>
</feature>
<protein>
    <submittedName>
        <fullName evidence="9">Carbohydrate ABC transporter permease</fullName>
    </submittedName>
</protein>
<dbReference type="CDD" id="cd06261">
    <property type="entry name" value="TM_PBP2"/>
    <property type="match status" value="1"/>
</dbReference>
<dbReference type="EMBL" id="VCKY01000013">
    <property type="protein sequence ID" value="TMR24075.1"/>
    <property type="molecule type" value="Genomic_DNA"/>
</dbReference>
<keyword evidence="2 7" id="KW-0813">Transport</keyword>
<evidence type="ECO:0000259" key="8">
    <source>
        <dbReference type="PROSITE" id="PS50928"/>
    </source>
</evidence>
<feature type="transmembrane region" description="Helical" evidence="7">
    <location>
        <begin position="198"/>
        <end position="221"/>
    </location>
</feature>
<proteinExistence type="inferred from homology"/>
<comment type="subcellular location">
    <subcellularLocation>
        <location evidence="1 7">Cell membrane</location>
        <topology evidence="1 7">Multi-pass membrane protein</topology>
    </subcellularLocation>
</comment>
<feature type="transmembrane region" description="Helical" evidence="7">
    <location>
        <begin position="12"/>
        <end position="34"/>
    </location>
</feature>
<evidence type="ECO:0000256" key="3">
    <source>
        <dbReference type="ARBA" id="ARBA00022475"/>
    </source>
</evidence>
<feature type="domain" description="ABC transmembrane type-1" evidence="8">
    <location>
        <begin position="74"/>
        <end position="266"/>
    </location>
</feature>
<feature type="transmembrane region" description="Helical" evidence="7">
    <location>
        <begin position="241"/>
        <end position="265"/>
    </location>
</feature>
<keyword evidence="3" id="KW-1003">Cell membrane</keyword>
<keyword evidence="6 7" id="KW-0472">Membrane</keyword>
<dbReference type="RefSeq" id="WP_138665094.1">
    <property type="nucleotide sequence ID" value="NZ_VCKY01000013.1"/>
</dbReference>
<dbReference type="InterPro" id="IPR000515">
    <property type="entry name" value="MetI-like"/>
</dbReference>
<evidence type="ECO:0000256" key="6">
    <source>
        <dbReference type="ARBA" id="ARBA00023136"/>
    </source>
</evidence>
<evidence type="ECO:0000256" key="4">
    <source>
        <dbReference type="ARBA" id="ARBA00022692"/>
    </source>
</evidence>
<dbReference type="Pfam" id="PF00528">
    <property type="entry name" value="BPD_transp_1"/>
    <property type="match status" value="1"/>
</dbReference>
<dbReference type="OrthoDB" id="9794684at2"/>
<dbReference type="PANTHER" id="PTHR32243:SF18">
    <property type="entry name" value="INNER MEMBRANE ABC TRANSPORTER PERMEASE PROTEIN YCJP"/>
    <property type="match status" value="1"/>
</dbReference>
<gene>
    <name evidence="9" type="ORF">ETD86_06005</name>
</gene>
<comment type="caution">
    <text evidence="9">The sequence shown here is derived from an EMBL/GenBank/DDBJ whole genome shotgun (WGS) entry which is preliminary data.</text>
</comment>
<dbReference type="InterPro" id="IPR035906">
    <property type="entry name" value="MetI-like_sf"/>
</dbReference>
<dbReference type="Gene3D" id="1.10.3720.10">
    <property type="entry name" value="MetI-like"/>
    <property type="match status" value="1"/>
</dbReference>
<dbReference type="PANTHER" id="PTHR32243">
    <property type="entry name" value="MALTOSE TRANSPORT SYSTEM PERMEASE-RELATED"/>
    <property type="match status" value="1"/>
</dbReference>
<dbReference type="GO" id="GO:0055085">
    <property type="term" value="P:transmembrane transport"/>
    <property type="evidence" value="ECO:0007669"/>
    <property type="project" value="InterPro"/>
</dbReference>
<comment type="similarity">
    <text evidence="7">Belongs to the binding-protein-dependent transport system permease family.</text>
</comment>
<dbReference type="Proteomes" id="UP000309128">
    <property type="component" value="Unassembled WGS sequence"/>
</dbReference>
<evidence type="ECO:0000313" key="10">
    <source>
        <dbReference type="Proteomes" id="UP000309128"/>
    </source>
</evidence>